<dbReference type="InterPro" id="IPR011990">
    <property type="entry name" value="TPR-like_helical_dom_sf"/>
</dbReference>
<dbReference type="Gene3D" id="3.60.20.10">
    <property type="entry name" value="Glutamine Phosphoribosylpyrophosphate, subunit 1, domain 1"/>
    <property type="match status" value="1"/>
</dbReference>
<feature type="repeat" description="TPR" evidence="1">
    <location>
        <begin position="365"/>
        <end position="398"/>
    </location>
</feature>
<keyword evidence="1" id="KW-0802">TPR repeat</keyword>
<evidence type="ECO:0000256" key="2">
    <source>
        <dbReference type="SAM" id="SignalP"/>
    </source>
</evidence>
<evidence type="ECO:0000313" key="3">
    <source>
        <dbReference type="EMBL" id="GAA0872984.1"/>
    </source>
</evidence>
<dbReference type="SUPFAM" id="SSF56235">
    <property type="entry name" value="N-terminal nucleophile aminohydrolases (Ntn hydrolases)"/>
    <property type="match status" value="1"/>
</dbReference>
<keyword evidence="4" id="KW-1185">Reference proteome</keyword>
<dbReference type="Gene3D" id="1.25.40.10">
    <property type="entry name" value="Tetratricopeptide repeat domain"/>
    <property type="match status" value="1"/>
</dbReference>
<organism evidence="3 4">
    <name type="scientific">Gangjinia marincola</name>
    <dbReference type="NCBI Taxonomy" id="578463"/>
    <lineage>
        <taxon>Bacteria</taxon>
        <taxon>Pseudomonadati</taxon>
        <taxon>Bacteroidota</taxon>
        <taxon>Flavobacteriia</taxon>
        <taxon>Flavobacteriales</taxon>
        <taxon>Flavobacteriaceae</taxon>
        <taxon>Gangjinia</taxon>
    </lineage>
</organism>
<dbReference type="SUPFAM" id="SSF48452">
    <property type="entry name" value="TPR-like"/>
    <property type="match status" value="1"/>
</dbReference>
<evidence type="ECO:0000256" key="1">
    <source>
        <dbReference type="PROSITE-ProRule" id="PRU00339"/>
    </source>
</evidence>
<dbReference type="InterPro" id="IPR010430">
    <property type="entry name" value="DUF1028"/>
</dbReference>
<dbReference type="PROSITE" id="PS50005">
    <property type="entry name" value="TPR"/>
    <property type="match status" value="1"/>
</dbReference>
<gene>
    <name evidence="3" type="ORF">GCM10009117_21310</name>
</gene>
<feature type="signal peptide" evidence="2">
    <location>
        <begin position="1"/>
        <end position="21"/>
    </location>
</feature>
<dbReference type="EMBL" id="BAAAFG010000016">
    <property type="protein sequence ID" value="GAA0872984.1"/>
    <property type="molecule type" value="Genomic_DNA"/>
</dbReference>
<dbReference type="SMART" id="SM00028">
    <property type="entry name" value="TPR"/>
    <property type="match status" value="3"/>
</dbReference>
<proteinExistence type="predicted"/>
<dbReference type="PANTHER" id="PTHR39328:SF1">
    <property type="entry name" value="BLL2871 PROTEIN"/>
    <property type="match status" value="1"/>
</dbReference>
<sequence>MKIYKKVTSIFLFGLPLLLSAQNLPSLLTNKNINSTFSILAYDKNAEEWGVAVATDNIYVGNSTIFIEPSLGAFSVIAETEPDYAMKGFEYLREGKTIEESIKKVKQNDTESNYRQVSGIDSNGNVFAFTGESLKYWNGNASHKMGKYYVVMGNQLDDKVLDRMATTFENTNGTLAQRLLKSITAGQDAGGQITGKQSAALAVKGKNNEWYNQIDLRVDNSKQPFDELQTLMNYHYGRIRLNQARYAFKRGNTEMAAQKLTEAESMLSGWTGIYSKIALTNILIGSKDKAVHWIKKGVDENPNWKVNLPAFYFMKENQELNNLIKPETFTSKDWENAIAILISVDRNIEAIELCNDLFKKNIKTTYLYYLIGKAYYNIDKLKKATNNLEKAVAIDEKNVEARNLLTEVKSN</sequence>
<protein>
    <recommendedName>
        <fullName evidence="5">DUF1028 domain-containing protein</fullName>
    </recommendedName>
</protein>
<feature type="chain" id="PRO_5046532206" description="DUF1028 domain-containing protein" evidence="2">
    <location>
        <begin position="22"/>
        <end position="411"/>
    </location>
</feature>
<reference evidence="3 4" key="1">
    <citation type="journal article" date="2019" name="Int. J. Syst. Evol. Microbiol.">
        <title>The Global Catalogue of Microorganisms (GCM) 10K type strain sequencing project: providing services to taxonomists for standard genome sequencing and annotation.</title>
        <authorList>
            <consortium name="The Broad Institute Genomics Platform"/>
            <consortium name="The Broad Institute Genome Sequencing Center for Infectious Disease"/>
            <person name="Wu L."/>
            <person name="Ma J."/>
        </authorList>
    </citation>
    <scope>NUCLEOTIDE SEQUENCE [LARGE SCALE GENOMIC DNA]</scope>
    <source>
        <strain evidence="3 4">JCM 16082</strain>
    </source>
</reference>
<dbReference type="Pfam" id="PF06267">
    <property type="entry name" value="DUF1028"/>
    <property type="match status" value="1"/>
</dbReference>
<dbReference type="Proteomes" id="UP001500507">
    <property type="component" value="Unassembled WGS sequence"/>
</dbReference>
<dbReference type="InterPro" id="IPR019734">
    <property type="entry name" value="TPR_rpt"/>
</dbReference>
<comment type="caution">
    <text evidence="3">The sequence shown here is derived from an EMBL/GenBank/DDBJ whole genome shotgun (WGS) entry which is preliminary data.</text>
</comment>
<evidence type="ECO:0008006" key="5">
    <source>
        <dbReference type="Google" id="ProtNLM"/>
    </source>
</evidence>
<accession>A0ABN1MIF3</accession>
<evidence type="ECO:0000313" key="4">
    <source>
        <dbReference type="Proteomes" id="UP001500507"/>
    </source>
</evidence>
<dbReference type="RefSeq" id="WP_343767359.1">
    <property type="nucleotide sequence ID" value="NZ_BAAAFG010000016.1"/>
</dbReference>
<keyword evidence="2" id="KW-0732">Signal</keyword>
<dbReference type="InterPro" id="IPR029055">
    <property type="entry name" value="Ntn_hydrolases_N"/>
</dbReference>
<dbReference type="PANTHER" id="PTHR39328">
    <property type="entry name" value="BLL2871 PROTEIN"/>
    <property type="match status" value="1"/>
</dbReference>
<name>A0ABN1MIF3_9FLAO</name>